<reference evidence="3" key="1">
    <citation type="journal article" date="2020" name="mSystems">
        <title>Genome- and Community-Level Interaction Insights into Carbon Utilization and Element Cycling Functions of Hydrothermarchaeota in Hydrothermal Sediment.</title>
        <authorList>
            <person name="Zhou Z."/>
            <person name="Liu Y."/>
            <person name="Xu W."/>
            <person name="Pan J."/>
            <person name="Luo Z.H."/>
            <person name="Li M."/>
        </authorList>
    </citation>
    <scope>NUCLEOTIDE SEQUENCE [LARGE SCALE GENOMIC DNA]</scope>
    <source>
        <strain evidence="3">SpSt-1042</strain>
    </source>
</reference>
<protein>
    <recommendedName>
        <fullName evidence="2">CBU-0592-like domain-containing protein</fullName>
    </recommendedName>
</protein>
<feature type="transmembrane region" description="Helical" evidence="1">
    <location>
        <begin position="60"/>
        <end position="79"/>
    </location>
</feature>
<evidence type="ECO:0000259" key="2">
    <source>
        <dbReference type="Pfam" id="PF26604"/>
    </source>
</evidence>
<feature type="domain" description="CBU-0592-like" evidence="2">
    <location>
        <begin position="7"/>
        <end position="79"/>
    </location>
</feature>
<comment type="caution">
    <text evidence="3">The sequence shown here is derived from an EMBL/GenBank/DDBJ whole genome shotgun (WGS) entry which is preliminary data.</text>
</comment>
<proteinExistence type="predicted"/>
<sequence length="80" mass="8833">MKSGIIYEVLGWFGALAILTAYGLVSFNIVGNSSFLYHTLNLAGSLCIFLISFKKKAYQPVFVNVLWAIVSTIALLKLLF</sequence>
<evidence type="ECO:0000313" key="3">
    <source>
        <dbReference type="EMBL" id="HHR92140.1"/>
    </source>
</evidence>
<feature type="transmembrane region" description="Helical" evidence="1">
    <location>
        <begin position="35"/>
        <end position="53"/>
    </location>
</feature>
<dbReference type="Pfam" id="PF26604">
    <property type="entry name" value="CBU_0592"/>
    <property type="match status" value="1"/>
</dbReference>
<organism evidence="3">
    <name type="scientific">candidate division CPR3 bacterium</name>
    <dbReference type="NCBI Taxonomy" id="2268181"/>
    <lineage>
        <taxon>Bacteria</taxon>
        <taxon>Bacteria division CPR3</taxon>
    </lineage>
</organism>
<gene>
    <name evidence="3" type="ORF">ENL96_01330</name>
</gene>
<evidence type="ECO:0000256" key="1">
    <source>
        <dbReference type="SAM" id="Phobius"/>
    </source>
</evidence>
<dbReference type="InterPro" id="IPR058058">
    <property type="entry name" value="CBU_0592-like"/>
</dbReference>
<dbReference type="NCBIfam" id="NF047864">
    <property type="entry name" value="CBU_0592_membra"/>
    <property type="match status" value="1"/>
</dbReference>
<keyword evidence="1" id="KW-0812">Transmembrane</keyword>
<name>A0A7C5YXG8_UNCC3</name>
<keyword evidence="1" id="KW-0472">Membrane</keyword>
<dbReference type="AlphaFoldDB" id="A0A7C5YXG8"/>
<feature type="transmembrane region" description="Helical" evidence="1">
    <location>
        <begin position="9"/>
        <end position="29"/>
    </location>
</feature>
<accession>A0A7C5YXG8</accession>
<keyword evidence="1" id="KW-1133">Transmembrane helix</keyword>
<dbReference type="EMBL" id="DRVY01000041">
    <property type="protein sequence ID" value="HHR92140.1"/>
    <property type="molecule type" value="Genomic_DNA"/>
</dbReference>